<dbReference type="STRING" id="861298.SAMN04488136_11837"/>
<dbReference type="Pfam" id="PF06988">
    <property type="entry name" value="NifT"/>
    <property type="match status" value="1"/>
</dbReference>
<organism evidence="1 2">
    <name type="scientific">Vibrio xiamenensis</name>
    <dbReference type="NCBI Taxonomy" id="861298"/>
    <lineage>
        <taxon>Bacteria</taxon>
        <taxon>Pseudomonadati</taxon>
        <taxon>Pseudomonadota</taxon>
        <taxon>Gammaproteobacteria</taxon>
        <taxon>Vibrionales</taxon>
        <taxon>Vibrionaceae</taxon>
        <taxon>Vibrio</taxon>
    </lineage>
</organism>
<dbReference type="GO" id="GO:0009399">
    <property type="term" value="P:nitrogen fixation"/>
    <property type="evidence" value="ECO:0007669"/>
    <property type="project" value="InterPro"/>
</dbReference>
<evidence type="ECO:0000313" key="2">
    <source>
        <dbReference type="Proteomes" id="UP000198854"/>
    </source>
</evidence>
<dbReference type="EMBL" id="FNDD01000018">
    <property type="protein sequence ID" value="SDH51287.1"/>
    <property type="molecule type" value="Genomic_DNA"/>
</dbReference>
<dbReference type="Gene3D" id="2.40.50.240">
    <property type="entry name" value="NifT/FixU-like"/>
    <property type="match status" value="1"/>
</dbReference>
<dbReference type="SUPFAM" id="SSF159203">
    <property type="entry name" value="NifT/FixU-like"/>
    <property type="match status" value="1"/>
</dbReference>
<reference evidence="1 2" key="1">
    <citation type="submission" date="2016-10" db="EMBL/GenBank/DDBJ databases">
        <authorList>
            <person name="de Groot N.N."/>
        </authorList>
    </citation>
    <scope>NUCLEOTIDE SEQUENCE [LARGE SCALE GENOMIC DNA]</scope>
    <source>
        <strain evidence="1 2">CGMCC 1.10228</strain>
    </source>
</reference>
<protein>
    <submittedName>
        <fullName evidence="1">Nitrogen fixation protein NifT</fullName>
    </submittedName>
</protein>
<evidence type="ECO:0000313" key="1">
    <source>
        <dbReference type="EMBL" id="SDH51287.1"/>
    </source>
</evidence>
<keyword evidence="2" id="KW-1185">Reference proteome</keyword>
<gene>
    <name evidence="1" type="ORF">SAMN04488136_11837</name>
</gene>
<accession>A0A1G8D093</accession>
<name>A0A1G8D093_9VIBR</name>
<proteinExistence type="predicted"/>
<dbReference type="InterPro" id="IPR009727">
    <property type="entry name" value="NifT"/>
</dbReference>
<dbReference type="OrthoDB" id="196613at2"/>
<dbReference type="NCBIfam" id="TIGR02934">
    <property type="entry name" value="nifT_nitrog"/>
    <property type="match status" value="1"/>
</dbReference>
<dbReference type="InterPro" id="IPR024044">
    <property type="entry name" value="NifT/FixU_barrel-like_dom_sf"/>
</dbReference>
<dbReference type="AlphaFoldDB" id="A0A1G8D093"/>
<dbReference type="Proteomes" id="UP000198854">
    <property type="component" value="Unassembled WGS sequence"/>
</dbReference>
<sequence>MANVMIQYTEQGQLSLYLAKKDLEEHITHVEFESDEKWGGELELANGAAYYIEPFAGKPSFPISVRARRLRAAA</sequence>
<dbReference type="RefSeq" id="WP_093275487.1">
    <property type="nucleotide sequence ID" value="NZ_FNDD01000018.1"/>
</dbReference>